<evidence type="ECO:0000313" key="2">
    <source>
        <dbReference type="EMBL" id="BAF90218.1"/>
    </source>
</evidence>
<sequence length="248" mass="25510">MEKTLHRAGLFIVTGYRHRKALTGIAGPMTRIATVLTVLFALITAACVAFGAYFSYVTLLSANRAAVEERFTVTAARVATTAELANSLGIAVASQHTLEELVAREAGLDAAVRSIDVADEHGQIVFSSDAARQGTTLPPRAAAMVSRRIENDIGAAIGRVAVSYDPAVLQRDAAQLAADIRVFAVPAVLLAALATGLAGLLIAGNVGRALRNAGNPAQWPASAQAALGRLDRAHAAALVGAPAAGEAK</sequence>
<protein>
    <submittedName>
        <fullName evidence="2">Uncharacterized protein</fullName>
    </submittedName>
</protein>
<reference evidence="2 3" key="6">
    <citation type="journal article" date="2011" name="Appl. Environ. Microbiol.">
        <title>Involvement of the azorhizobial chromosome partition gene (parA) in the onset of bacteroid differentiation during Sesbania rostrata stem nodule development.</title>
        <authorList>
            <person name="Liu CT."/>
            <person name="Lee KB."/>
            <person name="Wang YS."/>
            <person name="Peng MH."/>
            <person name="Lee KT."/>
            <person name="Suzuki S."/>
            <person name="Suzuki T."/>
            <person name="Oyaizu H."/>
        </authorList>
    </citation>
    <scope>NUCLEOTIDE SEQUENCE [LARGE SCALE GENOMIC DNA]</scope>
    <source>
        <strain evidence="3">ATCC 43989 / DSM 5975 / JCM 20966 / LMG 6465 / NBRC 14845 / NCIMB 13405 / ORS 571</strain>
    </source>
</reference>
<reference evidence="3" key="2">
    <citation type="submission" date="2007-04" db="EMBL/GenBank/DDBJ databases">
        <title>Complete genome sequence of the nitrogen-fixing bacterium Azorhizobium caulinodans ORS571.</title>
        <authorList>
            <person name="Lee K.B."/>
            <person name="Backer P.D."/>
            <person name="Aono T."/>
            <person name="Liu C.T."/>
            <person name="Suzuki S."/>
            <person name="Suzuki T."/>
            <person name="Kaneko T."/>
            <person name="Yamada M."/>
            <person name="Tabata S."/>
            <person name="Kupfer D.M."/>
            <person name="Najar F.Z."/>
            <person name="Wiley G.B."/>
            <person name="Roe B."/>
            <person name="Binnewies T."/>
            <person name="Ussery D."/>
            <person name="Vereecke D."/>
            <person name="Gevers D."/>
            <person name="Holsters M."/>
            <person name="Oyaizu H."/>
        </authorList>
    </citation>
    <scope>NUCLEOTIDE SEQUENCE [LARGE SCALE GENOMIC DNA]</scope>
    <source>
        <strain evidence="3">ATCC 43989 / DSM 5975 / JCM 20966 / LMG 6465 / NBRC 14845 / NCIMB 13405 / ORS 571</strain>
    </source>
</reference>
<dbReference type="HOGENOM" id="CLU_1118383_0_0_5"/>
<dbReference type="EMBL" id="AP009384">
    <property type="protein sequence ID" value="BAF90218.1"/>
    <property type="molecule type" value="Genomic_DNA"/>
</dbReference>
<dbReference type="eggNOG" id="ENOG50337PE">
    <property type="taxonomic scope" value="Bacteria"/>
</dbReference>
<reference evidence="2 3" key="3">
    <citation type="journal article" date="2008" name="BMC Genomics">
        <title>The genome of the versatile nitrogen fixer Azorhizobium caulinodans ORS571.</title>
        <authorList>
            <person name="Lee KB."/>
            <person name="Backer P.D."/>
            <person name="Aono T."/>
            <person name="Liu CT."/>
            <person name="Suzuki S."/>
            <person name="Suzuki T."/>
            <person name="Kaneko T."/>
            <person name="Yamada M."/>
            <person name="Tabata S."/>
            <person name="Kupfer D.M."/>
            <person name="Najar F.Z."/>
            <person name="Wiley G.B."/>
            <person name="Roe B."/>
            <person name="Binnewies T.T."/>
            <person name="Ussery D.W."/>
            <person name="D'Haeze W."/>
            <person name="Herder J.D."/>
            <person name="Gevers D."/>
            <person name="Vereecke D."/>
            <person name="Holsters M."/>
            <person name="Oyaizu H."/>
        </authorList>
    </citation>
    <scope>NUCLEOTIDE SEQUENCE [LARGE SCALE GENOMIC DNA]</scope>
    <source>
        <strain evidence="3">ATCC 43989 / DSM 5975 / JCM 20966 / LMG 6465 / NBRC 14845 / NCIMB 13405 / ORS 571</strain>
    </source>
</reference>
<proteinExistence type="predicted"/>
<dbReference type="STRING" id="438753.AZC_4220"/>
<keyword evidence="3" id="KW-1185">Reference proteome</keyword>
<accession>A8HSV1</accession>
<keyword evidence="1" id="KW-0472">Membrane</keyword>
<keyword evidence="1" id="KW-1133">Transmembrane helix</keyword>
<dbReference type="Proteomes" id="UP000000270">
    <property type="component" value="Chromosome"/>
</dbReference>
<reference evidence="2 3" key="5">
    <citation type="journal article" date="2010" name="Appl. Environ. Microbiol.">
        <title>phrR-like gene praR of Azorhizobium caulinodans ORS571 is essential for symbiosis with Sesbania rostrata and is involved in expression of reb genes.</title>
        <authorList>
            <person name="Akiba N."/>
            <person name="Aono T."/>
            <person name="Toyazaki H."/>
            <person name="Sato S."/>
            <person name="Oyaizu H."/>
        </authorList>
    </citation>
    <scope>NUCLEOTIDE SEQUENCE [LARGE SCALE GENOMIC DNA]</scope>
    <source>
        <strain evidence="3">ATCC 43989 / DSM 5975 / JCM 20966 / LMG 6465 / NBRC 14845 / NCIMB 13405 / ORS 571</strain>
    </source>
</reference>
<evidence type="ECO:0000313" key="3">
    <source>
        <dbReference type="Proteomes" id="UP000000270"/>
    </source>
</evidence>
<organism evidence="2 3">
    <name type="scientific">Azorhizobium caulinodans (strain ATCC 43989 / DSM 5975 / JCM 20966 / LMG 6465 / NBRC 14845 / NCIMB 13405 / ORS 571)</name>
    <dbReference type="NCBI Taxonomy" id="438753"/>
    <lineage>
        <taxon>Bacteria</taxon>
        <taxon>Pseudomonadati</taxon>
        <taxon>Pseudomonadota</taxon>
        <taxon>Alphaproteobacteria</taxon>
        <taxon>Hyphomicrobiales</taxon>
        <taxon>Xanthobacteraceae</taxon>
        <taxon>Azorhizobium</taxon>
    </lineage>
</organism>
<dbReference type="AlphaFoldDB" id="A8HSV1"/>
<gene>
    <name evidence="2" type="ordered locus">AZC_4220</name>
</gene>
<dbReference type="KEGG" id="azc:AZC_4220"/>
<feature type="transmembrane region" description="Helical" evidence="1">
    <location>
        <begin position="183"/>
        <end position="203"/>
    </location>
</feature>
<name>A8HSV1_AZOC5</name>
<feature type="transmembrane region" description="Helical" evidence="1">
    <location>
        <begin position="32"/>
        <end position="54"/>
    </location>
</feature>
<reference evidence="2 3" key="1">
    <citation type="journal article" date="2007" name="Appl. Environ. Microbiol.">
        <title>Rhizobial factors required for stem nodule maturation and maintenance in Sesbania rostrata-Azorhizobium caulinodans ORS571 symbiosis.</title>
        <authorList>
            <person name="Suzuki S."/>
            <person name="Aono T."/>
            <person name="Lee KB."/>
            <person name="Suzuki T."/>
            <person name="Liu CT."/>
            <person name="Miwa H."/>
            <person name="Wakao S."/>
            <person name="Iki T."/>
            <person name="Oyaizu H."/>
        </authorList>
    </citation>
    <scope>NUCLEOTIDE SEQUENCE [LARGE SCALE GENOMIC DNA]</scope>
    <source>
        <strain evidence="3">ATCC 43989 / DSM 5975 / JCM 20966 / LMG 6465 / NBRC 14845 / NCIMB 13405 / ORS 571</strain>
    </source>
</reference>
<reference evidence="2 3" key="4">
    <citation type="journal article" date="2009" name="Appl. Environ. Microbiol.">
        <title>Comparative genome-wide transcriptional profiling of Azorhizobium caulinodans ORS571 grown under free-living and symbiotic conditions.</title>
        <authorList>
            <person name="Tsukada S."/>
            <person name="Aono T."/>
            <person name="Akiba N."/>
            <person name="Lee KB."/>
            <person name="Liu CT."/>
            <person name="Toyazaki H."/>
            <person name="Oyaizu H."/>
        </authorList>
    </citation>
    <scope>NUCLEOTIDE SEQUENCE [LARGE SCALE GENOMIC DNA]</scope>
    <source>
        <strain evidence="3">ATCC 43989 / DSM 5975 / JCM 20966 / LMG 6465 / NBRC 14845 / NCIMB 13405 / ORS 571</strain>
    </source>
</reference>
<evidence type="ECO:0000256" key="1">
    <source>
        <dbReference type="SAM" id="Phobius"/>
    </source>
</evidence>
<keyword evidence="1" id="KW-0812">Transmembrane</keyword>